<dbReference type="PROSITE" id="PS51192">
    <property type="entry name" value="HELICASE_ATP_BIND_1"/>
    <property type="match status" value="1"/>
</dbReference>
<dbReference type="PANTHER" id="PTHR13710:SF153">
    <property type="entry name" value="RECQ-LIKE DNA HELICASE BLM"/>
    <property type="match status" value="1"/>
</dbReference>
<dbReference type="GO" id="GO:0003677">
    <property type="term" value="F:DNA binding"/>
    <property type="evidence" value="ECO:0007669"/>
    <property type="project" value="UniProtKB-KW"/>
</dbReference>
<protein>
    <recommendedName>
        <fullName evidence="5">Helicase ATP-binding domain-containing protein</fullName>
    </recommendedName>
</protein>
<evidence type="ECO:0000256" key="1">
    <source>
        <dbReference type="ARBA" id="ARBA00005446"/>
    </source>
</evidence>
<keyword evidence="3" id="KW-0413">Isomerase</keyword>
<feature type="domain" description="Helicase ATP-binding" evidence="5">
    <location>
        <begin position="22"/>
        <end position="126"/>
    </location>
</feature>
<accession>A0A814D6C9</accession>
<dbReference type="Pfam" id="PF00270">
    <property type="entry name" value="DEAD"/>
    <property type="match status" value="1"/>
</dbReference>
<dbReference type="InterPro" id="IPR014001">
    <property type="entry name" value="Helicase_ATP-bd"/>
</dbReference>
<name>A0A814D6C9_9BILA</name>
<proteinExistence type="inferred from homology"/>
<keyword evidence="4" id="KW-0539">Nucleus</keyword>
<evidence type="ECO:0000256" key="3">
    <source>
        <dbReference type="ARBA" id="ARBA00023235"/>
    </source>
</evidence>
<dbReference type="GO" id="GO:0005737">
    <property type="term" value="C:cytoplasm"/>
    <property type="evidence" value="ECO:0007669"/>
    <property type="project" value="TreeGrafter"/>
</dbReference>
<dbReference type="EMBL" id="CAJNOC010002758">
    <property type="protein sequence ID" value="CAF0950053.1"/>
    <property type="molecule type" value="Genomic_DNA"/>
</dbReference>
<gene>
    <name evidence="6" type="ORF">OXX778_LOCUS13891</name>
</gene>
<dbReference type="PANTHER" id="PTHR13710">
    <property type="entry name" value="DNA HELICASE RECQ FAMILY MEMBER"/>
    <property type="match status" value="1"/>
</dbReference>
<dbReference type="GO" id="GO:0005524">
    <property type="term" value="F:ATP binding"/>
    <property type="evidence" value="ECO:0007669"/>
    <property type="project" value="InterPro"/>
</dbReference>
<dbReference type="InterPro" id="IPR027417">
    <property type="entry name" value="P-loop_NTPase"/>
</dbReference>
<dbReference type="GO" id="GO:0043138">
    <property type="term" value="F:3'-5' DNA helicase activity"/>
    <property type="evidence" value="ECO:0007669"/>
    <property type="project" value="TreeGrafter"/>
</dbReference>
<dbReference type="AlphaFoldDB" id="A0A814D6C9"/>
<evidence type="ECO:0000256" key="2">
    <source>
        <dbReference type="ARBA" id="ARBA00023125"/>
    </source>
</evidence>
<reference evidence="6" key="1">
    <citation type="submission" date="2021-02" db="EMBL/GenBank/DDBJ databases">
        <authorList>
            <person name="Nowell W R."/>
        </authorList>
    </citation>
    <scope>NUCLEOTIDE SEQUENCE</scope>
    <source>
        <strain evidence="6">Ploen Becks lab</strain>
    </source>
</reference>
<dbReference type="Gene3D" id="3.40.50.300">
    <property type="entry name" value="P-loop containing nucleotide triphosphate hydrolases"/>
    <property type="match status" value="1"/>
</dbReference>
<dbReference type="Proteomes" id="UP000663879">
    <property type="component" value="Unassembled WGS sequence"/>
</dbReference>
<evidence type="ECO:0000259" key="5">
    <source>
        <dbReference type="PROSITE" id="PS51192"/>
    </source>
</evidence>
<dbReference type="GO" id="GO:0005694">
    <property type="term" value="C:chromosome"/>
    <property type="evidence" value="ECO:0007669"/>
    <property type="project" value="TreeGrafter"/>
</dbReference>
<evidence type="ECO:0000256" key="4">
    <source>
        <dbReference type="ARBA" id="ARBA00023242"/>
    </source>
</evidence>
<dbReference type="GO" id="GO:0000724">
    <property type="term" value="P:double-strand break repair via homologous recombination"/>
    <property type="evidence" value="ECO:0007669"/>
    <property type="project" value="TreeGrafter"/>
</dbReference>
<keyword evidence="2" id="KW-0238">DNA-binding</keyword>
<sequence>MLKKFRNSFGLKSFRPQQFEAINAALLGLNVFILMPIGGSKSLCYQLPAVLSKGVTFVVSPLKSLIIDQVEKLNALCLYACHMLSDVDSTDFDQIYQEPVKQESKFKLVYITPEKFNNSNKLIFEI</sequence>
<dbReference type="GO" id="GO:0005634">
    <property type="term" value="C:nucleus"/>
    <property type="evidence" value="ECO:0007669"/>
    <property type="project" value="TreeGrafter"/>
</dbReference>
<organism evidence="6 7">
    <name type="scientific">Brachionus calyciflorus</name>
    <dbReference type="NCBI Taxonomy" id="104777"/>
    <lineage>
        <taxon>Eukaryota</taxon>
        <taxon>Metazoa</taxon>
        <taxon>Spiralia</taxon>
        <taxon>Gnathifera</taxon>
        <taxon>Rotifera</taxon>
        <taxon>Eurotatoria</taxon>
        <taxon>Monogononta</taxon>
        <taxon>Pseudotrocha</taxon>
        <taxon>Ploima</taxon>
        <taxon>Brachionidae</taxon>
        <taxon>Brachionus</taxon>
    </lineage>
</organism>
<dbReference type="GO" id="GO:0009378">
    <property type="term" value="F:four-way junction helicase activity"/>
    <property type="evidence" value="ECO:0007669"/>
    <property type="project" value="TreeGrafter"/>
</dbReference>
<keyword evidence="7" id="KW-1185">Reference proteome</keyword>
<evidence type="ECO:0000313" key="7">
    <source>
        <dbReference type="Proteomes" id="UP000663879"/>
    </source>
</evidence>
<dbReference type="InterPro" id="IPR011545">
    <property type="entry name" value="DEAD/DEAH_box_helicase_dom"/>
</dbReference>
<comment type="similarity">
    <text evidence="1">Belongs to the helicase family. RecQ subfamily.</text>
</comment>
<dbReference type="OrthoDB" id="10253415at2759"/>
<dbReference type="SUPFAM" id="SSF52540">
    <property type="entry name" value="P-loop containing nucleoside triphosphate hydrolases"/>
    <property type="match status" value="1"/>
</dbReference>
<evidence type="ECO:0000313" key="6">
    <source>
        <dbReference type="EMBL" id="CAF0950053.1"/>
    </source>
</evidence>
<comment type="caution">
    <text evidence="6">The sequence shown here is derived from an EMBL/GenBank/DDBJ whole genome shotgun (WGS) entry which is preliminary data.</text>
</comment>